<dbReference type="SMART" id="SM00642">
    <property type="entry name" value="Aamy"/>
    <property type="match status" value="1"/>
</dbReference>
<dbReference type="InterPro" id="IPR044505">
    <property type="entry name" value="GlgX_Isoamylase_N_E_set"/>
</dbReference>
<feature type="region of interest" description="Disordered" evidence="4">
    <location>
        <begin position="1"/>
        <end position="20"/>
    </location>
</feature>
<name>A0ABN2FT39_9ACTN</name>
<dbReference type="InterPro" id="IPR013783">
    <property type="entry name" value="Ig-like_fold"/>
</dbReference>
<dbReference type="NCBIfam" id="TIGR02100">
    <property type="entry name" value="glgX_debranch"/>
    <property type="match status" value="1"/>
</dbReference>
<sequence>MAVRITGPGDPGILGARLQPGRRKRRATVSVHSSAADAVDLCVFDRHTGEQRLPLQRSGDRWHAEVSGVRPGTRYGFRVTGPYDPSRGLFCDPGHLLIDPYARAIAVDPLISLLVPEPAPLADPGHARVSWSDTIIYEMHVGGFTRRHPDVPKRLRGTYAGLAHPAAIAHLTRLGVSTVELLPVHARMTEPSVASRGLTNYWGYNTVGFFAPDPRFAATDDPVTEFRQMVGALHNAGLEVILDVVYNHTAEGTPDGPTLSWRGLDNPAYYRLNSHDRRQYWDVTGCGNTLDVRQHVVQDLVLDSLRHWVTVMGVDGFRFDLATVLGRVDGDAFDPESPLLRAIGSDPVLSKTKLIAEPWDLGPDGYRVTGFSAGWAEWNDRYRNSFREFWLGNSGVGELGTRLCGSTDLYRHRTPYTSVNFVTAHDGFALADLVSYSAKHNEANGENNNDGSNDNRSANFGVEGPTDDPSILAVRRRSVRNLLATTILSVGVPMLSHGDELGRTQQGNNNAYCQDNEISWIDWANADDDLLTFVRAVIGVRRSIAAFRPTAFYTGEGDLPDACWFRPDGQRMTSDDWHRPENRTVGMYVRDDTDDTTTGYLFWLHGGDEDVLAHLPTGPYGNSYELLLTTTDHDPEVTDAVLLPARSAVLLRAVAPPTR</sequence>
<organism evidence="6 7">
    <name type="scientific">Fodinicola feengrottensis</name>
    <dbReference type="NCBI Taxonomy" id="435914"/>
    <lineage>
        <taxon>Bacteria</taxon>
        <taxon>Bacillati</taxon>
        <taxon>Actinomycetota</taxon>
        <taxon>Actinomycetes</taxon>
        <taxon>Mycobacteriales</taxon>
        <taxon>Fodinicola</taxon>
    </lineage>
</organism>
<evidence type="ECO:0000313" key="7">
    <source>
        <dbReference type="Proteomes" id="UP001500618"/>
    </source>
</evidence>
<comment type="caution">
    <text evidence="6">The sequence shown here is derived from an EMBL/GenBank/DDBJ whole genome shotgun (WGS) entry which is preliminary data.</text>
</comment>
<feature type="region of interest" description="Disordered" evidence="4">
    <location>
        <begin position="441"/>
        <end position="464"/>
    </location>
</feature>
<protein>
    <submittedName>
        <fullName evidence="6">Glycogen debranching protein GlgX</fullName>
    </submittedName>
</protein>
<feature type="compositionally biased region" description="Low complexity" evidence="4">
    <location>
        <begin position="444"/>
        <end position="459"/>
    </location>
</feature>
<comment type="similarity">
    <text evidence="1">Belongs to the glycosyl hydrolase 13 family.</text>
</comment>
<dbReference type="InterPro" id="IPR006047">
    <property type="entry name" value="GH13_cat_dom"/>
</dbReference>
<accession>A0ABN2FT39</accession>
<dbReference type="CDD" id="cd11326">
    <property type="entry name" value="AmyAc_Glg_debranch"/>
    <property type="match status" value="1"/>
</dbReference>
<evidence type="ECO:0000259" key="5">
    <source>
        <dbReference type="SMART" id="SM00642"/>
    </source>
</evidence>
<keyword evidence="3" id="KW-0326">Glycosidase</keyword>
<evidence type="ECO:0000256" key="1">
    <source>
        <dbReference type="ARBA" id="ARBA00008061"/>
    </source>
</evidence>
<reference evidence="6 7" key="1">
    <citation type="journal article" date="2019" name="Int. J. Syst. Evol. Microbiol.">
        <title>The Global Catalogue of Microorganisms (GCM) 10K type strain sequencing project: providing services to taxonomists for standard genome sequencing and annotation.</title>
        <authorList>
            <consortium name="The Broad Institute Genomics Platform"/>
            <consortium name="The Broad Institute Genome Sequencing Center for Infectious Disease"/>
            <person name="Wu L."/>
            <person name="Ma J."/>
        </authorList>
    </citation>
    <scope>NUCLEOTIDE SEQUENCE [LARGE SCALE GENOMIC DNA]</scope>
    <source>
        <strain evidence="6 7">JCM 14718</strain>
    </source>
</reference>
<dbReference type="Gene3D" id="3.20.20.80">
    <property type="entry name" value="Glycosidases"/>
    <property type="match status" value="1"/>
</dbReference>
<keyword evidence="7" id="KW-1185">Reference proteome</keyword>
<feature type="domain" description="Glycosyl hydrolase family 13 catalytic" evidence="5">
    <location>
        <begin position="138"/>
        <end position="541"/>
    </location>
</feature>
<dbReference type="SUPFAM" id="SSF81296">
    <property type="entry name" value="E set domains"/>
    <property type="match status" value="1"/>
</dbReference>
<dbReference type="SUPFAM" id="SSF51011">
    <property type="entry name" value="Glycosyl hydrolase domain"/>
    <property type="match status" value="1"/>
</dbReference>
<dbReference type="InterPro" id="IPR011837">
    <property type="entry name" value="Glycogen_debranch_GlgX"/>
</dbReference>
<keyword evidence="2" id="KW-0378">Hydrolase</keyword>
<dbReference type="InterPro" id="IPR017853">
    <property type="entry name" value="GH"/>
</dbReference>
<dbReference type="PANTHER" id="PTHR43002">
    <property type="entry name" value="GLYCOGEN DEBRANCHING ENZYME"/>
    <property type="match status" value="1"/>
</dbReference>
<dbReference type="EMBL" id="BAAANY010000002">
    <property type="protein sequence ID" value="GAA1658905.1"/>
    <property type="molecule type" value="Genomic_DNA"/>
</dbReference>
<evidence type="ECO:0000256" key="4">
    <source>
        <dbReference type="SAM" id="MobiDB-lite"/>
    </source>
</evidence>
<dbReference type="Pfam" id="PF02922">
    <property type="entry name" value="CBM_48"/>
    <property type="match status" value="1"/>
</dbReference>
<evidence type="ECO:0000256" key="3">
    <source>
        <dbReference type="ARBA" id="ARBA00023295"/>
    </source>
</evidence>
<dbReference type="CDD" id="cd02856">
    <property type="entry name" value="E_set_GDE_Isoamylase_N"/>
    <property type="match status" value="1"/>
</dbReference>
<dbReference type="Gene3D" id="2.60.40.10">
    <property type="entry name" value="Immunoglobulins"/>
    <property type="match status" value="1"/>
</dbReference>
<evidence type="ECO:0000313" key="6">
    <source>
        <dbReference type="EMBL" id="GAA1658905.1"/>
    </source>
</evidence>
<dbReference type="InterPro" id="IPR004193">
    <property type="entry name" value="Glyco_hydro_13_N"/>
</dbReference>
<dbReference type="RefSeq" id="WP_344306765.1">
    <property type="nucleotide sequence ID" value="NZ_BAAANY010000002.1"/>
</dbReference>
<dbReference type="Proteomes" id="UP001500618">
    <property type="component" value="Unassembled WGS sequence"/>
</dbReference>
<proteinExistence type="inferred from homology"/>
<dbReference type="SUPFAM" id="SSF51445">
    <property type="entry name" value="(Trans)glycosidases"/>
    <property type="match status" value="1"/>
</dbReference>
<dbReference type="InterPro" id="IPR014756">
    <property type="entry name" value="Ig_E-set"/>
</dbReference>
<dbReference type="InterPro" id="IPR013780">
    <property type="entry name" value="Glyco_hydro_b"/>
</dbReference>
<evidence type="ECO:0000256" key="2">
    <source>
        <dbReference type="ARBA" id="ARBA00022801"/>
    </source>
</evidence>
<dbReference type="Gene3D" id="2.60.40.1180">
    <property type="entry name" value="Golgi alpha-mannosidase II"/>
    <property type="match status" value="1"/>
</dbReference>
<gene>
    <name evidence="6" type="primary">glgX_1</name>
    <name evidence="6" type="ORF">GCM10009765_05270</name>
</gene>